<protein>
    <recommendedName>
        <fullName evidence="6">Reverse transcriptase Ty1/copia-type domain-containing protein</fullName>
    </recommendedName>
</protein>
<evidence type="ECO:0000256" key="1">
    <source>
        <dbReference type="SAM" id="MobiDB-lite"/>
    </source>
</evidence>
<accession>A0A9Q3JWP9</accession>
<dbReference type="InterPro" id="IPR013103">
    <property type="entry name" value="RVT_2"/>
</dbReference>
<dbReference type="InterPro" id="IPR057670">
    <property type="entry name" value="SH3_retrovirus"/>
</dbReference>
<evidence type="ECO:0000259" key="2">
    <source>
        <dbReference type="Pfam" id="PF07727"/>
    </source>
</evidence>
<feature type="domain" description="Reverse transcriptase Ty1/copia-type" evidence="2">
    <location>
        <begin position="261"/>
        <end position="365"/>
    </location>
</feature>
<evidence type="ECO:0000313" key="4">
    <source>
        <dbReference type="EMBL" id="MBW0568870.1"/>
    </source>
</evidence>
<dbReference type="Pfam" id="PF25597">
    <property type="entry name" value="SH3_retrovirus"/>
    <property type="match status" value="1"/>
</dbReference>
<evidence type="ECO:0000313" key="5">
    <source>
        <dbReference type="Proteomes" id="UP000765509"/>
    </source>
</evidence>
<dbReference type="Proteomes" id="UP000765509">
    <property type="component" value="Unassembled WGS sequence"/>
</dbReference>
<evidence type="ECO:0000259" key="3">
    <source>
        <dbReference type="Pfam" id="PF25597"/>
    </source>
</evidence>
<feature type="domain" description="Retroviral polymerase SH3-like" evidence="3">
    <location>
        <begin position="82"/>
        <end position="128"/>
    </location>
</feature>
<reference evidence="4" key="1">
    <citation type="submission" date="2021-03" db="EMBL/GenBank/DDBJ databases">
        <title>Draft genome sequence of rust myrtle Austropuccinia psidii MF-1, a brazilian biotype.</title>
        <authorList>
            <person name="Quecine M.C."/>
            <person name="Pachon D.M.R."/>
            <person name="Bonatelli M.L."/>
            <person name="Correr F.H."/>
            <person name="Franceschini L.M."/>
            <person name="Leite T.F."/>
            <person name="Margarido G.R.A."/>
            <person name="Almeida C.A."/>
            <person name="Ferrarezi J.A."/>
            <person name="Labate C.A."/>
        </authorList>
    </citation>
    <scope>NUCLEOTIDE SEQUENCE</scope>
    <source>
        <strain evidence="4">MF-1</strain>
    </source>
</reference>
<feature type="region of interest" description="Disordered" evidence="1">
    <location>
        <begin position="166"/>
        <end position="191"/>
    </location>
</feature>
<gene>
    <name evidence="4" type="ORF">O181_108585</name>
</gene>
<organism evidence="4 5">
    <name type="scientific">Austropuccinia psidii MF-1</name>
    <dbReference type="NCBI Taxonomy" id="1389203"/>
    <lineage>
        <taxon>Eukaryota</taxon>
        <taxon>Fungi</taxon>
        <taxon>Dikarya</taxon>
        <taxon>Basidiomycota</taxon>
        <taxon>Pucciniomycotina</taxon>
        <taxon>Pucciniomycetes</taxon>
        <taxon>Pucciniales</taxon>
        <taxon>Sphaerophragmiaceae</taxon>
        <taxon>Austropuccinia</taxon>
    </lineage>
</organism>
<name>A0A9Q3JWP9_9BASI</name>
<comment type="caution">
    <text evidence="4">The sequence shown here is derived from an EMBL/GenBank/DDBJ whole genome shotgun (WGS) entry which is preliminary data.</text>
</comment>
<dbReference type="Pfam" id="PF07727">
    <property type="entry name" value="RVT_2"/>
    <property type="match status" value="1"/>
</dbReference>
<dbReference type="EMBL" id="AVOT02083409">
    <property type="protein sequence ID" value="MBW0568870.1"/>
    <property type="molecule type" value="Genomic_DNA"/>
</dbReference>
<evidence type="ECO:0008006" key="6">
    <source>
        <dbReference type="Google" id="ProtNLM"/>
    </source>
</evidence>
<dbReference type="OrthoDB" id="2796844at2759"/>
<proteinExistence type="predicted"/>
<dbReference type="AlphaFoldDB" id="A0A9Q3JWP9"/>
<keyword evidence="5" id="KW-1185">Reference proteome</keyword>
<sequence length="389" mass="43558">MSNCAIITLEGESALMHPPPHAHANATAPHPRYCAEGSTSVIRKMTILWRRSPFMDDLIKSIQTFGFQVIISLQKGHWECNFGPSGNEGVFLGFENDNTSYCIFRTIDKKVVTTRHAIFNKNLFPKVSGDIGDLIVAWNSSNWPATVDELRADEQREDTSRVVDEVHVPHENASNTKEPSLEPHHPSSPRPRINIIGPQHPTCITSNILEQNIFPYSRWANALLTTSGNDPKTFRQALLSPNKEAWSEAINKELNSMACLNVWEVVDHDPGYRLIGVMWVLKTKCNHLGKIVKHNAHLCAQGFTQTAVIDYNKTYSSTGHFNSLHTLIAFPTKNSLPFHQIDIKRTFLNASLNETVYLLIPQGLDLARGTLSTPSKNHIQPQASSTRLV</sequence>